<organism evidence="2 3">
    <name type="scientific">Periplaneta americana</name>
    <name type="common">American cockroach</name>
    <name type="synonym">Blatta americana</name>
    <dbReference type="NCBI Taxonomy" id="6978"/>
    <lineage>
        <taxon>Eukaryota</taxon>
        <taxon>Metazoa</taxon>
        <taxon>Ecdysozoa</taxon>
        <taxon>Arthropoda</taxon>
        <taxon>Hexapoda</taxon>
        <taxon>Insecta</taxon>
        <taxon>Pterygota</taxon>
        <taxon>Neoptera</taxon>
        <taxon>Polyneoptera</taxon>
        <taxon>Dictyoptera</taxon>
        <taxon>Blattodea</taxon>
        <taxon>Blattoidea</taxon>
        <taxon>Blattidae</taxon>
        <taxon>Blattinae</taxon>
        <taxon>Periplaneta</taxon>
    </lineage>
</organism>
<comment type="caution">
    <text evidence="2">The sequence shown here is derived from an EMBL/GenBank/DDBJ whole genome shotgun (WGS) entry which is preliminary data.</text>
</comment>
<keyword evidence="1" id="KW-0812">Transmembrane</keyword>
<evidence type="ECO:0000256" key="1">
    <source>
        <dbReference type="SAM" id="Phobius"/>
    </source>
</evidence>
<proteinExistence type="predicted"/>
<sequence>MPGFWKDSYPYIQTYLRFNALIYLKRVSETTVILIFTAVYASTGNCASACSYLLLILIRTNTDMRRYCITVSLRLENAGFTVKDPPLGRTLMYSIRKFVRPTVCSDVGLDPEEFYLINDMIHCLIPIPTDTCRTILDFKSMKICVESSMSGQQSRQIRSYFYLQFQSILDTREERLGSNIEVNFICVRVFVIFFRFWRLSHRNVAADWTNSSLDIGLVDVDQ</sequence>
<gene>
    <name evidence="2" type="ORF">ANN_07518</name>
</gene>
<keyword evidence="3" id="KW-1185">Reference proteome</keyword>
<name>A0ABQ8T091_PERAM</name>
<keyword evidence="1" id="KW-1133">Transmembrane helix</keyword>
<protein>
    <submittedName>
        <fullName evidence="2">Uncharacterized protein</fullName>
    </submittedName>
</protein>
<evidence type="ECO:0000313" key="3">
    <source>
        <dbReference type="Proteomes" id="UP001148838"/>
    </source>
</evidence>
<keyword evidence="1" id="KW-0472">Membrane</keyword>
<feature type="transmembrane region" description="Helical" evidence="1">
    <location>
        <begin position="33"/>
        <end position="57"/>
    </location>
</feature>
<reference evidence="2 3" key="1">
    <citation type="journal article" date="2022" name="Allergy">
        <title>Genome assembly and annotation of Periplaneta americana reveal a comprehensive cockroach allergen profile.</title>
        <authorList>
            <person name="Wang L."/>
            <person name="Xiong Q."/>
            <person name="Saelim N."/>
            <person name="Wang L."/>
            <person name="Nong W."/>
            <person name="Wan A.T."/>
            <person name="Shi M."/>
            <person name="Liu X."/>
            <person name="Cao Q."/>
            <person name="Hui J.H.L."/>
            <person name="Sookrung N."/>
            <person name="Leung T.F."/>
            <person name="Tungtrongchitr A."/>
            <person name="Tsui S.K.W."/>
        </authorList>
    </citation>
    <scope>NUCLEOTIDE SEQUENCE [LARGE SCALE GENOMIC DNA]</scope>
    <source>
        <strain evidence="2">PWHHKU_190912</strain>
    </source>
</reference>
<accession>A0ABQ8T091</accession>
<dbReference type="EMBL" id="JAJSOF020000017">
    <property type="protein sequence ID" value="KAJ4439396.1"/>
    <property type="molecule type" value="Genomic_DNA"/>
</dbReference>
<dbReference type="Proteomes" id="UP001148838">
    <property type="component" value="Unassembled WGS sequence"/>
</dbReference>
<evidence type="ECO:0000313" key="2">
    <source>
        <dbReference type="EMBL" id="KAJ4439396.1"/>
    </source>
</evidence>